<dbReference type="Proteomes" id="UP001317705">
    <property type="component" value="Chromosome"/>
</dbReference>
<reference evidence="1 2" key="1">
    <citation type="submission" date="2022-12" db="EMBL/GenBank/DDBJ databases">
        <title>Polyphasic characterization of Geotalea uranireducens NIT-SL11 newly isolated from a complex of sewage sludge and microbially reduced graphene oxide.</title>
        <authorList>
            <person name="Xie L."/>
            <person name="Yoshida N."/>
            <person name="Meng L."/>
        </authorList>
    </citation>
    <scope>NUCLEOTIDE SEQUENCE [LARGE SCALE GENOMIC DNA]</scope>
    <source>
        <strain evidence="1 2">NIT-SL11</strain>
    </source>
</reference>
<dbReference type="RefSeq" id="WP_282001573.1">
    <property type="nucleotide sequence ID" value="NZ_AP027151.1"/>
</dbReference>
<keyword evidence="2" id="KW-1185">Reference proteome</keyword>
<dbReference type="EMBL" id="AP027151">
    <property type="protein sequence ID" value="BDV41571.1"/>
    <property type="molecule type" value="Genomic_DNA"/>
</dbReference>
<accession>A0ABN6VQX8</accession>
<sequence>MREGAVPKVINLLSTMLRENPQQIPGQDGLAVAEWLDSLYYCPNDRTIYHAEGYSRGEIALILCLRREGIAPEDFIRRLQADHVAGAALTDHSS</sequence>
<gene>
    <name evidence="1" type="ORF">GURASL_04940</name>
</gene>
<protein>
    <submittedName>
        <fullName evidence="1">Uncharacterized protein</fullName>
    </submittedName>
</protein>
<evidence type="ECO:0000313" key="1">
    <source>
        <dbReference type="EMBL" id="BDV41571.1"/>
    </source>
</evidence>
<evidence type="ECO:0000313" key="2">
    <source>
        <dbReference type="Proteomes" id="UP001317705"/>
    </source>
</evidence>
<name>A0ABN6VQX8_9BACT</name>
<proteinExistence type="predicted"/>
<organism evidence="1 2">
    <name type="scientific">Geotalea uraniireducens</name>
    <dbReference type="NCBI Taxonomy" id="351604"/>
    <lineage>
        <taxon>Bacteria</taxon>
        <taxon>Pseudomonadati</taxon>
        <taxon>Thermodesulfobacteriota</taxon>
        <taxon>Desulfuromonadia</taxon>
        <taxon>Geobacterales</taxon>
        <taxon>Geobacteraceae</taxon>
        <taxon>Geotalea</taxon>
    </lineage>
</organism>